<keyword evidence="1 3" id="KW-0378">Hydrolase</keyword>
<dbReference type="PANTHER" id="PTHR46018:SF2">
    <property type="entry name" value="ZINC PHOSPHODIESTERASE ELAC PROTEIN 1"/>
    <property type="match status" value="1"/>
</dbReference>
<dbReference type="Pfam" id="PF12706">
    <property type="entry name" value="Lactamase_B_2"/>
    <property type="match status" value="1"/>
</dbReference>
<dbReference type="PANTHER" id="PTHR46018">
    <property type="entry name" value="ZINC PHOSPHODIESTERASE ELAC PROTEIN 1"/>
    <property type="match status" value="1"/>
</dbReference>
<feature type="domain" description="Metallo-beta-lactamase" evidence="2">
    <location>
        <begin position="51"/>
        <end position="254"/>
    </location>
</feature>
<name>A0A7G9SRN0_9GAMM</name>
<dbReference type="Proteomes" id="UP000515804">
    <property type="component" value="Chromosome"/>
</dbReference>
<dbReference type="EMBL" id="CP060719">
    <property type="protein sequence ID" value="QNN70505.1"/>
    <property type="molecule type" value="Genomic_DNA"/>
</dbReference>
<dbReference type="PROSITE" id="PS51318">
    <property type="entry name" value="TAT"/>
    <property type="match status" value="1"/>
</dbReference>
<dbReference type="SMART" id="SM00849">
    <property type="entry name" value="Lactamase_B"/>
    <property type="match status" value="1"/>
</dbReference>
<dbReference type="Gene3D" id="3.60.15.10">
    <property type="entry name" value="Ribonuclease Z/Hydroxyacylglutathione hydrolase-like"/>
    <property type="match status" value="1"/>
</dbReference>
<evidence type="ECO:0000256" key="1">
    <source>
        <dbReference type="ARBA" id="ARBA00022801"/>
    </source>
</evidence>
<keyword evidence="4" id="KW-1185">Reference proteome</keyword>
<evidence type="ECO:0000313" key="3">
    <source>
        <dbReference type="EMBL" id="QNN70505.1"/>
    </source>
</evidence>
<evidence type="ECO:0000313" key="4">
    <source>
        <dbReference type="Proteomes" id="UP000515804"/>
    </source>
</evidence>
<dbReference type="GO" id="GO:0042781">
    <property type="term" value="F:3'-tRNA processing endoribonuclease activity"/>
    <property type="evidence" value="ECO:0007669"/>
    <property type="project" value="TreeGrafter"/>
</dbReference>
<evidence type="ECO:0000259" key="2">
    <source>
        <dbReference type="SMART" id="SM00849"/>
    </source>
</evidence>
<dbReference type="InterPro" id="IPR044094">
    <property type="entry name" value="AtsA-like_MBL-fold"/>
</dbReference>
<dbReference type="PROSITE" id="PS51257">
    <property type="entry name" value="PROKAR_LIPOPROTEIN"/>
    <property type="match status" value="1"/>
</dbReference>
<dbReference type="RefSeq" id="WP_187553021.1">
    <property type="nucleotide sequence ID" value="NZ_BMZL01000001.1"/>
</dbReference>
<dbReference type="CDD" id="cd07719">
    <property type="entry name" value="arylsulfatase_AtsA-like_MBL-fold"/>
    <property type="match status" value="1"/>
</dbReference>
<accession>A0A7G9SRN0</accession>
<organism evidence="3 4">
    <name type="scientific">Thermomonas carbonis</name>
    <dbReference type="NCBI Taxonomy" id="1463158"/>
    <lineage>
        <taxon>Bacteria</taxon>
        <taxon>Pseudomonadati</taxon>
        <taxon>Pseudomonadota</taxon>
        <taxon>Gammaproteobacteria</taxon>
        <taxon>Lysobacterales</taxon>
        <taxon>Lysobacteraceae</taxon>
        <taxon>Thermomonas</taxon>
    </lineage>
</organism>
<sequence length="311" mass="33556">MIRLARREFLATLAAGGLLACAPNLLGSPESGVRLVVLGTAGGPTPKPNRFPAAYALVVGEDVYLIDAGNGVAQQLARAGIGINRVRHVFISHHHSDHDADAGAVALLAWATNPKLPLTLWGPPPMRAQMAAYRDYARFDIETRTADEGRPDFDASTRVMEFNEEGLLLDDGKVRVRCARNLHPPIHESYALRFETQDRSYVFSGDTTYSPSVVTLAKGADVLVHEIMYLPALDALIASEPNASTLREHLLASHSTPEQVGRVATEAGVGTLVLSHFVPGGPVVADETWLEAVRPHFSGRIIVAHDLMTLP</sequence>
<dbReference type="InterPro" id="IPR036866">
    <property type="entry name" value="RibonucZ/Hydroxyglut_hydro"/>
</dbReference>
<proteinExistence type="predicted"/>
<dbReference type="InterPro" id="IPR001279">
    <property type="entry name" value="Metallo-B-lactamas"/>
</dbReference>
<protein>
    <submittedName>
        <fullName evidence="3">MBL fold metallo-hydrolase</fullName>
    </submittedName>
</protein>
<gene>
    <name evidence="3" type="ORF">H9L16_02455</name>
</gene>
<dbReference type="KEGG" id="tcn:H9L16_02455"/>
<dbReference type="SUPFAM" id="SSF56281">
    <property type="entry name" value="Metallo-hydrolase/oxidoreductase"/>
    <property type="match status" value="1"/>
</dbReference>
<dbReference type="AlphaFoldDB" id="A0A7G9SRN0"/>
<reference evidence="3 4" key="1">
    <citation type="submission" date="2020-08" db="EMBL/GenBank/DDBJ databases">
        <title>Genome sequence of Thermomonas carbonis KCTC 42013T.</title>
        <authorList>
            <person name="Hyun D.-W."/>
            <person name="Bae J.-W."/>
        </authorList>
    </citation>
    <scope>NUCLEOTIDE SEQUENCE [LARGE SCALE GENOMIC DNA]</scope>
    <source>
        <strain evidence="3 4">KCTC 42013</strain>
    </source>
</reference>
<dbReference type="InterPro" id="IPR006311">
    <property type="entry name" value="TAT_signal"/>
</dbReference>